<dbReference type="Proteomes" id="UP000176604">
    <property type="component" value="Unassembled WGS sequence"/>
</dbReference>
<evidence type="ECO:0000313" key="4">
    <source>
        <dbReference type="Proteomes" id="UP000176604"/>
    </source>
</evidence>
<keyword evidence="2" id="KW-0472">Membrane</keyword>
<evidence type="ECO:0000256" key="2">
    <source>
        <dbReference type="SAM" id="Phobius"/>
    </source>
</evidence>
<feature type="region of interest" description="Disordered" evidence="1">
    <location>
        <begin position="1"/>
        <end position="106"/>
    </location>
</feature>
<reference evidence="3 4" key="1">
    <citation type="journal article" date="2016" name="Nat. Commun.">
        <title>Thousands of microbial genomes shed light on interconnected biogeochemical processes in an aquifer system.</title>
        <authorList>
            <person name="Anantharaman K."/>
            <person name="Brown C.T."/>
            <person name="Hug L.A."/>
            <person name="Sharon I."/>
            <person name="Castelle C.J."/>
            <person name="Probst A.J."/>
            <person name="Thomas B.C."/>
            <person name="Singh A."/>
            <person name="Wilkins M.J."/>
            <person name="Karaoz U."/>
            <person name="Brodie E.L."/>
            <person name="Williams K.H."/>
            <person name="Hubbard S.S."/>
            <person name="Banfield J.F."/>
        </authorList>
    </citation>
    <scope>NUCLEOTIDE SEQUENCE [LARGE SCALE GENOMIC DNA]</scope>
</reference>
<feature type="compositionally biased region" description="Low complexity" evidence="1">
    <location>
        <begin position="83"/>
        <end position="95"/>
    </location>
</feature>
<feature type="compositionally biased region" description="Basic and acidic residues" evidence="1">
    <location>
        <begin position="59"/>
        <end position="82"/>
    </location>
</feature>
<feature type="transmembrane region" description="Helical" evidence="2">
    <location>
        <begin position="247"/>
        <end position="266"/>
    </location>
</feature>
<accession>A0A1F7UGJ4</accession>
<sequence length="285" mass="31442">MADENKTNIPSKQQKRLMKDAYQGRGAFAGSGPTMEGAGATQAKDSAARQYAATGQTRPEGERQGFFDKLKQRNAERDKEAQQKQYAQQLAQQKQQQKHMGNLMGAGLAGTNKRGAQAFGAMAKNPDAVGGTMGRMAEREAAQKRLNDQQRHAWKKEKRFVNKAKAFAKRPKKLQGIQPKQHSQAVWLGLIGVAVVKDLIDMGTVELFALFDWGVDAVIAIIFYLGLGNVEFAQRLIRSFGPALLEMIPGLGIMPIWTLTVLYIYYRSVVATKLPAKPEPKKLPG</sequence>
<organism evidence="3 4">
    <name type="scientific">Candidatus Uhrbacteria bacterium RIFCSPHIGHO2_12_FULL_54_23</name>
    <dbReference type="NCBI Taxonomy" id="1802397"/>
    <lineage>
        <taxon>Bacteria</taxon>
        <taxon>Candidatus Uhriibacteriota</taxon>
    </lineage>
</organism>
<keyword evidence="2" id="KW-1133">Transmembrane helix</keyword>
<evidence type="ECO:0000256" key="1">
    <source>
        <dbReference type="SAM" id="MobiDB-lite"/>
    </source>
</evidence>
<proteinExistence type="predicted"/>
<keyword evidence="2" id="KW-0812">Transmembrane</keyword>
<protein>
    <submittedName>
        <fullName evidence="3">Uncharacterized protein</fullName>
    </submittedName>
</protein>
<feature type="transmembrane region" description="Helical" evidence="2">
    <location>
        <begin position="207"/>
        <end position="227"/>
    </location>
</feature>
<gene>
    <name evidence="3" type="ORF">A3J43_01445</name>
</gene>
<dbReference type="AlphaFoldDB" id="A0A1F7UGJ4"/>
<dbReference type="STRING" id="1802397.A3J43_01445"/>
<dbReference type="EMBL" id="MGEF01000060">
    <property type="protein sequence ID" value="OGL77373.1"/>
    <property type="molecule type" value="Genomic_DNA"/>
</dbReference>
<evidence type="ECO:0000313" key="3">
    <source>
        <dbReference type="EMBL" id="OGL77373.1"/>
    </source>
</evidence>
<comment type="caution">
    <text evidence="3">The sequence shown here is derived from an EMBL/GenBank/DDBJ whole genome shotgun (WGS) entry which is preliminary data.</text>
</comment>
<name>A0A1F7UGJ4_9BACT</name>